<dbReference type="AlphaFoldDB" id="A0A0B7K410"/>
<reference evidence="2" key="1">
    <citation type="submission" date="2015-01" db="EMBL/GenBank/DDBJ databases">
        <authorList>
            <person name="Durling Mikael"/>
        </authorList>
    </citation>
    <scope>NUCLEOTIDE SEQUENCE</scope>
</reference>
<evidence type="ECO:0000313" key="2">
    <source>
        <dbReference type="EMBL" id="CEO52123.1"/>
    </source>
</evidence>
<dbReference type="EMBL" id="CDPU01000026">
    <property type="protein sequence ID" value="CEO52123.1"/>
    <property type="molecule type" value="Genomic_DNA"/>
</dbReference>
<protein>
    <recommendedName>
        <fullName evidence="3">Ecp2 effector protein domain-containing protein</fullName>
    </recommendedName>
</protein>
<gene>
    <name evidence="2" type="ORF">BN869_000008181_1</name>
</gene>
<evidence type="ECO:0008006" key="3">
    <source>
        <dbReference type="Google" id="ProtNLM"/>
    </source>
</evidence>
<feature type="chain" id="PRO_5002131629" description="Ecp2 effector protein domain-containing protein" evidence="1">
    <location>
        <begin position="21"/>
        <end position="188"/>
    </location>
</feature>
<sequence length="188" mass="19483">MSLRLCLLLAPLSLIGTALAAPSSRLLNERSDPSIQTCYEGEPTSLFCYNPPNGTPQDVEVDDVAFVAAYLRAYGAETRLGRLFNMAAADAPDCGEWSLYSRGTAMAVAKHVDNTVNTSVLFADIARTIDGGANATPEQKAGAIIGCLTSGGSLGVQVNASAPAYSASSYPAGYVTSGIVIKIVWSGA</sequence>
<keyword evidence="1" id="KW-0732">Signal</keyword>
<accession>A0A0B7K410</accession>
<organism evidence="2">
    <name type="scientific">Bionectria ochroleuca</name>
    <name type="common">Gliocladium roseum</name>
    <dbReference type="NCBI Taxonomy" id="29856"/>
    <lineage>
        <taxon>Eukaryota</taxon>
        <taxon>Fungi</taxon>
        <taxon>Dikarya</taxon>
        <taxon>Ascomycota</taxon>
        <taxon>Pezizomycotina</taxon>
        <taxon>Sordariomycetes</taxon>
        <taxon>Hypocreomycetidae</taxon>
        <taxon>Hypocreales</taxon>
        <taxon>Bionectriaceae</taxon>
        <taxon>Clonostachys</taxon>
    </lineage>
</organism>
<proteinExistence type="predicted"/>
<name>A0A0B7K410_BIOOC</name>
<evidence type="ECO:0000256" key="1">
    <source>
        <dbReference type="SAM" id="SignalP"/>
    </source>
</evidence>
<feature type="signal peptide" evidence="1">
    <location>
        <begin position="1"/>
        <end position="20"/>
    </location>
</feature>